<keyword evidence="1" id="KW-1133">Transmembrane helix</keyword>
<dbReference type="InterPro" id="IPR009683">
    <property type="entry name" value="Extensin-like_C"/>
</dbReference>
<proteinExistence type="predicted"/>
<feature type="domain" description="Extensin-like C-terminal" evidence="2">
    <location>
        <begin position="76"/>
        <end position="249"/>
    </location>
</feature>
<keyword evidence="1" id="KW-0812">Transmembrane</keyword>
<feature type="transmembrane region" description="Helical" evidence="1">
    <location>
        <begin position="12"/>
        <end position="36"/>
    </location>
</feature>
<gene>
    <name evidence="3" type="ORF">RUE5091_03718</name>
</gene>
<dbReference type="RefSeq" id="WP_058283365.1">
    <property type="nucleotide sequence ID" value="NZ_CYUD01000013.1"/>
</dbReference>
<evidence type="ECO:0000313" key="4">
    <source>
        <dbReference type="Proteomes" id="UP000051260"/>
    </source>
</evidence>
<reference evidence="4" key="1">
    <citation type="submission" date="2015-09" db="EMBL/GenBank/DDBJ databases">
        <authorList>
            <person name="Rodrigo-Torres L."/>
            <person name="Arahal D.R."/>
        </authorList>
    </citation>
    <scope>NUCLEOTIDE SEQUENCE [LARGE SCALE GENOMIC DNA]</scope>
    <source>
        <strain evidence="4">CECT 5091</strain>
    </source>
</reference>
<keyword evidence="1" id="KW-0472">Membrane</keyword>
<sequence length="249" mass="27180">MTKRTGRRRILHLAASLLFTLVSLLIVVGGGGWWVLSHPQTPVPSHWNPLRELTVTAPVTPITMYQLHRVLGDEAQCRAVLSAAGVVFEPMDDLAINQNCGIAGRGLLSGLTAAKIEAVETSCTTTLRLALWEHHVVQPAAQQILGTDVRALRHVGSYNCRRMRTAQGQDSGWSSHATADAIDIVGLQLGTGRSLTLLKDWAASGPEAAFLRRIGRGACDWFRVVLGPDYNRLHADHFHLQGPGWGYCR</sequence>
<dbReference type="STRING" id="1715692.RUE5091_03718"/>
<dbReference type="AlphaFoldDB" id="A0A0P1IHX7"/>
<accession>A0A0P1IHX7</accession>
<protein>
    <recommendedName>
        <fullName evidence="2">Extensin-like C-terminal domain-containing protein</fullName>
    </recommendedName>
</protein>
<dbReference type="Pfam" id="PF06904">
    <property type="entry name" value="Extensin-like_C"/>
    <property type="match status" value="1"/>
</dbReference>
<dbReference type="OrthoDB" id="9809788at2"/>
<organism evidence="3 4">
    <name type="scientific">Ruegeria denitrificans</name>
    <dbReference type="NCBI Taxonomy" id="1715692"/>
    <lineage>
        <taxon>Bacteria</taxon>
        <taxon>Pseudomonadati</taxon>
        <taxon>Pseudomonadota</taxon>
        <taxon>Alphaproteobacteria</taxon>
        <taxon>Rhodobacterales</taxon>
        <taxon>Roseobacteraceae</taxon>
        <taxon>Ruegeria</taxon>
    </lineage>
</organism>
<dbReference type="EMBL" id="CYUD01000013">
    <property type="protein sequence ID" value="CUK13993.1"/>
    <property type="molecule type" value="Genomic_DNA"/>
</dbReference>
<evidence type="ECO:0000259" key="2">
    <source>
        <dbReference type="Pfam" id="PF06904"/>
    </source>
</evidence>
<keyword evidence="4" id="KW-1185">Reference proteome</keyword>
<evidence type="ECO:0000256" key="1">
    <source>
        <dbReference type="SAM" id="Phobius"/>
    </source>
</evidence>
<name>A0A0P1IHX7_9RHOB</name>
<evidence type="ECO:0000313" key="3">
    <source>
        <dbReference type="EMBL" id="CUK13993.1"/>
    </source>
</evidence>
<dbReference type="Proteomes" id="UP000051260">
    <property type="component" value="Unassembled WGS sequence"/>
</dbReference>